<gene>
    <name evidence="5" type="ORF">K933_07221</name>
</gene>
<dbReference type="Gene3D" id="3.40.50.150">
    <property type="entry name" value="Vaccinia Virus protein VP39"/>
    <property type="match status" value="2"/>
</dbReference>
<evidence type="ECO:0000256" key="1">
    <source>
        <dbReference type="ARBA" id="ARBA00022603"/>
    </source>
</evidence>
<evidence type="ECO:0000313" key="6">
    <source>
        <dbReference type="Proteomes" id="UP000017840"/>
    </source>
</evidence>
<dbReference type="STRING" id="1324957.K933_07221"/>
<dbReference type="eggNOG" id="arCOG00115">
    <property type="taxonomic scope" value="Archaea"/>
</dbReference>
<feature type="domain" description="DNA methylase N-4/N-6" evidence="4">
    <location>
        <begin position="25"/>
        <end position="78"/>
    </location>
</feature>
<dbReference type="RefSeq" id="WP_023394030.1">
    <property type="nucleotide sequence ID" value="NZ_ASGZ01000024.1"/>
</dbReference>
<sequence length="223" mass="24696">MDTYLSLPYGHDTPLPEGYVDEVRTPDALVERFVRERTDPGDAVFDPFAGFGTTLAVAERLGREPHGLEYEPDRVRRIVDRLADPEAVRHADALRFDPDTVPACVLCFTSPPFMTEGMASNPFENYAGESTYDDYLADIETAFGRVADAVTPGGWVVLDVSNLRTDEGVTTLAWDLADAVSGVDALSFAGETVVTWERPPDHEGENYQYGYDHSYCLSFERVA</sequence>
<keyword evidence="1 3" id="KW-0489">Methyltransferase</keyword>
<dbReference type="EMBL" id="ASGZ01000024">
    <property type="protein sequence ID" value="ESP88767.1"/>
    <property type="molecule type" value="Genomic_DNA"/>
</dbReference>
<dbReference type="EC" id="2.1.1.113" evidence="3"/>
<evidence type="ECO:0000313" key="5">
    <source>
        <dbReference type="EMBL" id="ESP88767.1"/>
    </source>
</evidence>
<dbReference type="PRINTS" id="PR00508">
    <property type="entry name" value="S21N4MTFRASE"/>
</dbReference>
<accession>V4J012</accession>
<keyword evidence="2" id="KW-0808">Transferase</keyword>
<evidence type="ECO:0000259" key="4">
    <source>
        <dbReference type="Pfam" id="PF01555"/>
    </source>
</evidence>
<comment type="catalytic activity">
    <reaction evidence="3">
        <text>a 2'-deoxycytidine in DNA + S-adenosyl-L-methionine = an N(4)-methyl-2'-deoxycytidine in DNA + S-adenosyl-L-homocysteine + H(+)</text>
        <dbReference type="Rhea" id="RHEA:16857"/>
        <dbReference type="Rhea" id="RHEA-COMP:11369"/>
        <dbReference type="Rhea" id="RHEA-COMP:13674"/>
        <dbReference type="ChEBI" id="CHEBI:15378"/>
        <dbReference type="ChEBI" id="CHEBI:57856"/>
        <dbReference type="ChEBI" id="CHEBI:59789"/>
        <dbReference type="ChEBI" id="CHEBI:85452"/>
        <dbReference type="ChEBI" id="CHEBI:137933"/>
        <dbReference type="EC" id="2.1.1.113"/>
    </reaction>
</comment>
<dbReference type="GO" id="GO:0003677">
    <property type="term" value="F:DNA binding"/>
    <property type="evidence" value="ECO:0007669"/>
    <property type="project" value="InterPro"/>
</dbReference>
<comment type="caution">
    <text evidence="5">The sequence shown here is derived from an EMBL/GenBank/DDBJ whole genome shotgun (WGS) entry which is preliminary data.</text>
</comment>
<protein>
    <recommendedName>
        <fullName evidence="3">Type II methyltransferase</fullName>
        <ecNumber evidence="3">2.1.1.113</ecNumber>
    </recommendedName>
    <alternativeName>
        <fullName evidence="3">N-4 cytosine-specific methyltransferase</fullName>
    </alternativeName>
</protein>
<keyword evidence="3" id="KW-0949">S-adenosyl-L-methionine</keyword>
<dbReference type="GO" id="GO:0009307">
    <property type="term" value="P:DNA restriction-modification system"/>
    <property type="evidence" value="ECO:0007669"/>
    <property type="project" value="UniProtKB-KW"/>
</dbReference>
<dbReference type="Pfam" id="PF01555">
    <property type="entry name" value="N6_N4_Mtase"/>
    <property type="match status" value="1"/>
</dbReference>
<dbReference type="PATRIC" id="fig|1324957.4.peg.1458"/>
<keyword evidence="3" id="KW-0680">Restriction system</keyword>
<dbReference type="GO" id="GO:0008170">
    <property type="term" value="F:N-methyltransferase activity"/>
    <property type="evidence" value="ECO:0007669"/>
    <property type="project" value="InterPro"/>
</dbReference>
<keyword evidence="6" id="KW-1185">Reference proteome</keyword>
<comment type="similarity">
    <text evidence="3">Belongs to the N(4)/N(6)-methyltransferase family.</text>
</comment>
<evidence type="ECO:0000256" key="3">
    <source>
        <dbReference type="RuleBase" id="RU362026"/>
    </source>
</evidence>
<dbReference type="InterPro" id="IPR001091">
    <property type="entry name" value="RM_Methyltransferase"/>
</dbReference>
<dbReference type="SUPFAM" id="SSF53335">
    <property type="entry name" value="S-adenosyl-L-methionine-dependent methyltransferases"/>
    <property type="match status" value="2"/>
</dbReference>
<evidence type="ECO:0000256" key="2">
    <source>
        <dbReference type="ARBA" id="ARBA00022679"/>
    </source>
</evidence>
<dbReference type="InterPro" id="IPR029063">
    <property type="entry name" value="SAM-dependent_MTases_sf"/>
</dbReference>
<dbReference type="Proteomes" id="UP000017840">
    <property type="component" value="Unassembled WGS sequence"/>
</dbReference>
<dbReference type="GO" id="GO:0015667">
    <property type="term" value="F:site-specific DNA-methyltransferase (cytosine-N4-specific) activity"/>
    <property type="evidence" value="ECO:0007669"/>
    <property type="project" value="UniProtKB-EC"/>
</dbReference>
<name>V4J012_9EURY</name>
<proteinExistence type="inferred from homology"/>
<dbReference type="AlphaFoldDB" id="V4J012"/>
<dbReference type="GO" id="GO:0032259">
    <property type="term" value="P:methylation"/>
    <property type="evidence" value="ECO:0007669"/>
    <property type="project" value="UniProtKB-KW"/>
</dbReference>
<dbReference type="InterPro" id="IPR002941">
    <property type="entry name" value="DNA_methylase_N4/N6"/>
</dbReference>
<reference evidence="5 6" key="1">
    <citation type="journal article" date="2013" name="Genome Announc.">
        <title>Draft Genome Sequence of 'Candidatus Halobonum tyrrellensis' Strain G22, Isolated from the Hypersaline Waters of Lake Tyrrell, Australia.</title>
        <authorList>
            <person name="Ugalde J.A."/>
            <person name="Narasingarao P."/>
            <person name="Kuo S."/>
            <person name="Podell S."/>
            <person name="Allen E.E."/>
        </authorList>
    </citation>
    <scope>NUCLEOTIDE SEQUENCE [LARGE SCALE GENOMIC DNA]</scope>
    <source>
        <strain evidence="5 6">G22</strain>
    </source>
</reference>
<organism evidence="5 6">
    <name type="scientific">Candidatus Halobonum tyrrellensis G22</name>
    <dbReference type="NCBI Taxonomy" id="1324957"/>
    <lineage>
        <taxon>Archaea</taxon>
        <taxon>Methanobacteriati</taxon>
        <taxon>Methanobacteriota</taxon>
        <taxon>Stenosarchaea group</taxon>
        <taxon>Halobacteria</taxon>
        <taxon>Halobacteriales</taxon>
        <taxon>Haloferacaceae</taxon>
        <taxon>Candidatus Halobonum</taxon>
    </lineage>
</organism>